<evidence type="ECO:0000313" key="10">
    <source>
        <dbReference type="EMBL" id="ANB14284.1"/>
    </source>
</evidence>
<dbReference type="GO" id="GO:0016579">
    <property type="term" value="P:protein deubiquitination"/>
    <property type="evidence" value="ECO:0007669"/>
    <property type="project" value="InterPro"/>
</dbReference>
<organism evidence="10 11">
    <name type="scientific">Sugiyamaella lignohabitans</name>
    <dbReference type="NCBI Taxonomy" id="796027"/>
    <lineage>
        <taxon>Eukaryota</taxon>
        <taxon>Fungi</taxon>
        <taxon>Dikarya</taxon>
        <taxon>Ascomycota</taxon>
        <taxon>Saccharomycotina</taxon>
        <taxon>Dipodascomycetes</taxon>
        <taxon>Dipodascales</taxon>
        <taxon>Trichomonascaceae</taxon>
        <taxon>Sugiyamaella</taxon>
    </lineage>
</organism>
<dbReference type="PANTHER" id="PTHR43982:SF6">
    <property type="entry name" value="UBIQUITIN CARBOXYL-TERMINAL HYDROLASE 2-RELATED"/>
    <property type="match status" value="1"/>
</dbReference>
<dbReference type="InterPro" id="IPR044635">
    <property type="entry name" value="UBP14-like"/>
</dbReference>
<dbReference type="PROSITE" id="PS50235">
    <property type="entry name" value="USP_3"/>
    <property type="match status" value="1"/>
</dbReference>
<reference evidence="10 11" key="1">
    <citation type="submission" date="2016-02" db="EMBL/GenBank/DDBJ databases">
        <title>Complete genome sequence and transcriptome regulation of the pentose utilising yeast Sugiyamaella lignohabitans.</title>
        <authorList>
            <person name="Bellasio M."/>
            <person name="Peymann A."/>
            <person name="Valli M."/>
            <person name="Sipitzky M."/>
            <person name="Graf A."/>
            <person name="Sauer M."/>
            <person name="Marx H."/>
            <person name="Mattanovich D."/>
        </authorList>
    </citation>
    <scope>NUCLEOTIDE SEQUENCE [LARGE SCALE GENOMIC DNA]</scope>
    <source>
        <strain evidence="10 11">CBS 10342</strain>
    </source>
</reference>
<dbReference type="KEGG" id="slb:AWJ20_5249"/>
<dbReference type="PROSITE" id="PS00972">
    <property type="entry name" value="USP_1"/>
    <property type="match status" value="1"/>
</dbReference>
<evidence type="ECO:0000256" key="7">
    <source>
        <dbReference type="SAM" id="Coils"/>
    </source>
</evidence>
<keyword evidence="4" id="KW-0833">Ubl conjugation pathway</keyword>
<feature type="region of interest" description="Disordered" evidence="8">
    <location>
        <begin position="837"/>
        <end position="909"/>
    </location>
</feature>
<accession>A0A167ENJ7</accession>
<feature type="coiled-coil region" evidence="7">
    <location>
        <begin position="1179"/>
        <end position="1206"/>
    </location>
</feature>
<dbReference type="Proteomes" id="UP000189580">
    <property type="component" value="Chromosome d"/>
</dbReference>
<dbReference type="InterPro" id="IPR025305">
    <property type="entry name" value="UCH_repeat_domain"/>
</dbReference>
<feature type="domain" description="USP" evidence="9">
    <location>
        <begin position="693"/>
        <end position="1213"/>
    </location>
</feature>
<keyword evidence="7" id="KW-0175">Coiled coil</keyword>
<dbReference type="InterPro" id="IPR001394">
    <property type="entry name" value="Peptidase_C19_UCH"/>
</dbReference>
<evidence type="ECO:0000259" key="9">
    <source>
        <dbReference type="PROSITE" id="PS50235"/>
    </source>
</evidence>
<feature type="region of interest" description="Disordered" evidence="8">
    <location>
        <begin position="98"/>
        <end position="178"/>
    </location>
</feature>
<dbReference type="SUPFAM" id="SSF54001">
    <property type="entry name" value="Cysteine proteinases"/>
    <property type="match status" value="1"/>
</dbReference>
<keyword evidence="5" id="KW-0378">Hydrolase</keyword>
<dbReference type="InterPro" id="IPR038765">
    <property type="entry name" value="Papain-like_cys_pep_sf"/>
</dbReference>
<evidence type="ECO:0000256" key="3">
    <source>
        <dbReference type="ARBA" id="ARBA00022670"/>
    </source>
</evidence>
<dbReference type="AlphaFoldDB" id="A0A167ENJ7"/>
<feature type="compositionally biased region" description="Polar residues" evidence="8">
    <location>
        <begin position="102"/>
        <end position="116"/>
    </location>
</feature>
<dbReference type="GO" id="GO:0004843">
    <property type="term" value="F:cysteine-type deubiquitinase activity"/>
    <property type="evidence" value="ECO:0007669"/>
    <property type="project" value="UniProtKB-EC"/>
</dbReference>
<dbReference type="InterPro" id="IPR018200">
    <property type="entry name" value="USP_CS"/>
</dbReference>
<evidence type="ECO:0000256" key="2">
    <source>
        <dbReference type="ARBA" id="ARBA00012759"/>
    </source>
</evidence>
<keyword evidence="11" id="KW-1185">Reference proteome</keyword>
<keyword evidence="3" id="KW-0645">Protease</keyword>
<evidence type="ECO:0000256" key="1">
    <source>
        <dbReference type="ARBA" id="ARBA00000707"/>
    </source>
</evidence>
<dbReference type="Pfam" id="PF00443">
    <property type="entry name" value="UCH"/>
    <property type="match status" value="2"/>
</dbReference>
<protein>
    <recommendedName>
        <fullName evidence="2">ubiquitinyl hydrolase 1</fullName>
        <ecNumber evidence="2">3.4.19.12</ecNumber>
    </recommendedName>
</protein>
<dbReference type="Gene3D" id="3.90.70.10">
    <property type="entry name" value="Cysteine proteinases"/>
    <property type="match status" value="2"/>
</dbReference>
<evidence type="ECO:0000256" key="4">
    <source>
        <dbReference type="ARBA" id="ARBA00022786"/>
    </source>
</evidence>
<dbReference type="InterPro" id="IPR028889">
    <property type="entry name" value="USP"/>
</dbReference>
<evidence type="ECO:0000256" key="6">
    <source>
        <dbReference type="ARBA" id="ARBA00022807"/>
    </source>
</evidence>
<dbReference type="OrthoDB" id="2420415at2759"/>
<sequence length="1213" mass="136346">MSSWYSSFPAHIQPGGKSAARVIEDLLRYSPLTFPLEPIALARGVNGAKPSVQRLNSICYLKDAPDPVVSDSIDGTKQVWYLILANTRDHLELHITAPRSHGTASGPQQESSNESGVSPDPEREFDSEGDTALNSSVDPVDTSDGDQTAPPASSAWQKPLPGVGKPPPPPKRPSLESILDTPHFHDFHLIIDDNRMDIIDEDPRTEIYKFVCSVTSIELTIIVRPPEFDDEDISQFTPQKIRERFERYRHQKPSATVPTDYVCFNTLYNIIFKPLDSEEPKEIMFNNPTLNMRVDPSILCRRLHFSRDEQREAYVPPNLHDFSNPETASLRQKMSRMLLEASLLTYQAISHSGTKQKYSHELENAVPHLLKALGCSSYPTGPPSSYPNSALSVSEFSHYIALGTVENFSDELIWERYNQQVLHDEKFTYLYLDSLRGIAQVRQSEDLEIRVMELYSMGIPTVNDAQQAYRTFNLDMDEACYSTSYISEEILIDTYKQMVKERPSSKATLRGALDTIVKTTRQSLEKVKRVLEIDEMDVVEAFKLLEIPTEEGIENIAIDSIKVSFELKAYNMGEENDQQLKLALFTIAKARESFELLNYYESLTFGSLPDIDLENACALLGIDTSLRDEKSIITIFQIRLKDTPDEVLELRQALRRIGESFDSQVIPNYLATGNASAAAVPDESDAHGGIWPVGLNNIGNTCYLNSLLQYYFTINPLREAVRTFVESPNKENLASINLEKKKVGGRNVPAWEVKRAQEFVCLLSDLFSEMITTKDKHVSPTRDLAYLALVPARDEQEDENAIEITAENSVSKADDNTPHITVHDAVEEEAPDVMIISSDSDAETDIEEVQMKPRTTRSSSSSLDQLEDFDTSSSETEAIETPSGSSASSDANKENEKPKRNNSSDDLRSLKKKVSRTLDEETLPRATVHVLGKPNEQEVETARAAQEGTAVTADHTDAPLIVVSGDHETPGTVDTGHLTSKFKTAPIVDVVEVDSASLTPAPASSPGEEKNRRIDSALFGRQQDVTECIENVLFQIEAAFKPTAYEEDGEQVDIIKELFYGKTKQVLEAEADGKNRRQKTERFSSLLVDVAEGSRDIYEALDSYFGEDIVELESVPTRRSVTISQLPPILQVQIQRVQFDRVLGRPFKSLALLKFDETIYMDRYLDMDDPELHAKRREVFAWRMEISDLKKQLRELNSRKVSGQENLQQRNKN</sequence>
<dbReference type="GO" id="GO:0061136">
    <property type="term" value="P:regulation of proteasomal protein catabolic process"/>
    <property type="evidence" value="ECO:0007669"/>
    <property type="project" value="TreeGrafter"/>
</dbReference>
<evidence type="ECO:0000256" key="5">
    <source>
        <dbReference type="ARBA" id="ARBA00022801"/>
    </source>
</evidence>
<gene>
    <name evidence="10" type="primary">UBP2</name>
    <name evidence="10" type="ORF">AWJ20_5249</name>
</gene>
<dbReference type="GO" id="GO:0070628">
    <property type="term" value="F:proteasome binding"/>
    <property type="evidence" value="ECO:0007669"/>
    <property type="project" value="TreeGrafter"/>
</dbReference>
<evidence type="ECO:0000313" key="11">
    <source>
        <dbReference type="Proteomes" id="UP000189580"/>
    </source>
</evidence>
<proteinExistence type="predicted"/>
<dbReference type="RefSeq" id="XP_018736761.1">
    <property type="nucleotide sequence ID" value="XM_018882378.1"/>
</dbReference>
<dbReference type="EMBL" id="CP014502">
    <property type="protein sequence ID" value="ANB14284.1"/>
    <property type="molecule type" value="Genomic_DNA"/>
</dbReference>
<comment type="catalytic activity">
    <reaction evidence="1">
        <text>Thiol-dependent hydrolysis of ester, thioester, amide, peptide and isopeptide bonds formed by the C-terminal Gly of ubiquitin (a 76-residue protein attached to proteins as an intracellular targeting signal).</text>
        <dbReference type="EC" id="3.4.19.12"/>
    </reaction>
</comment>
<dbReference type="Pfam" id="PF13446">
    <property type="entry name" value="RPT"/>
    <property type="match status" value="3"/>
</dbReference>
<dbReference type="PANTHER" id="PTHR43982">
    <property type="entry name" value="UBIQUITIN CARBOXYL-TERMINAL HYDROLASE"/>
    <property type="match status" value="1"/>
</dbReference>
<name>A0A167ENJ7_9ASCO</name>
<keyword evidence="6" id="KW-0788">Thiol protease</keyword>
<dbReference type="EC" id="3.4.19.12" evidence="2"/>
<evidence type="ECO:0000256" key="8">
    <source>
        <dbReference type="SAM" id="MobiDB-lite"/>
    </source>
</evidence>
<feature type="compositionally biased region" description="Basic and acidic residues" evidence="8">
    <location>
        <begin position="891"/>
        <end position="909"/>
    </location>
</feature>
<dbReference type="GO" id="GO:0043161">
    <property type="term" value="P:proteasome-mediated ubiquitin-dependent protein catabolic process"/>
    <property type="evidence" value="ECO:0007669"/>
    <property type="project" value="InterPro"/>
</dbReference>
<feature type="compositionally biased region" description="Polar residues" evidence="8">
    <location>
        <begin position="871"/>
        <end position="890"/>
    </location>
</feature>
<dbReference type="GeneID" id="30037470"/>